<dbReference type="SUPFAM" id="SSF51735">
    <property type="entry name" value="NAD(P)-binding Rossmann-fold domains"/>
    <property type="match status" value="1"/>
</dbReference>
<feature type="domain" description="NAD-dependent epimerase/dehydratase" evidence="1">
    <location>
        <begin position="3"/>
        <end position="184"/>
    </location>
</feature>
<organism evidence="2 3">
    <name type="scientific">Kitasatospora paracochleata</name>
    <dbReference type="NCBI Taxonomy" id="58354"/>
    <lineage>
        <taxon>Bacteria</taxon>
        <taxon>Bacillati</taxon>
        <taxon>Actinomycetota</taxon>
        <taxon>Actinomycetes</taxon>
        <taxon>Kitasatosporales</taxon>
        <taxon>Streptomycetaceae</taxon>
        <taxon>Kitasatospora</taxon>
    </lineage>
</organism>
<dbReference type="EMBL" id="JAMZDX010000002">
    <property type="protein sequence ID" value="MCP2308282.1"/>
    <property type="molecule type" value="Genomic_DNA"/>
</dbReference>
<comment type="caution">
    <text evidence="2">The sequence shown here is derived from an EMBL/GenBank/DDBJ whole genome shotgun (WGS) entry which is preliminary data.</text>
</comment>
<dbReference type="Gene3D" id="3.40.50.720">
    <property type="entry name" value="NAD(P)-binding Rossmann-like Domain"/>
    <property type="match status" value="1"/>
</dbReference>
<dbReference type="InterPro" id="IPR051783">
    <property type="entry name" value="NAD(P)-dependent_oxidoreduct"/>
</dbReference>
<gene>
    <name evidence="2" type="ORF">FHR36_001406</name>
</gene>
<sequence>MLVCVTGGTGFVGAHTVAALVREGARVRVLARDPRRVERALTPLGVPADAVETVAGDVTDRSRVEAAVRGTDAVLHAASVYSFDTRRYPELRRTNVLGTELVLDAAVRAGVERIVYVSSVAALYPSADAAVTADSPVGRPREAYMASKAEAEQVARRFQAEGAPVAVTYPPALIGPDDPNLGDQNARLRNELRGLMPMWPLGGFPLGDVRDTARLHARLLLGSGEPTGRHFGPGRYLTTRGYLAEVSAATGRRLPALFLPAVTMLPVGRLVGLVQRVWPWHIPAEYGAVYICSAAAPVAEGESTGGVEPRPLVESIGDTVRWLHGRHLLTNRQAGLAARPLADVGVGPS</sequence>
<dbReference type="InterPro" id="IPR001509">
    <property type="entry name" value="Epimerase_deHydtase"/>
</dbReference>
<evidence type="ECO:0000259" key="1">
    <source>
        <dbReference type="Pfam" id="PF01370"/>
    </source>
</evidence>
<dbReference type="PANTHER" id="PTHR48079">
    <property type="entry name" value="PROTEIN YEEZ"/>
    <property type="match status" value="1"/>
</dbReference>
<proteinExistence type="predicted"/>
<protein>
    <submittedName>
        <fullName evidence="2">Nucleoside-diphosphate-sugar epimerase</fullName>
    </submittedName>
</protein>
<reference evidence="2 3" key="1">
    <citation type="submission" date="2022-06" db="EMBL/GenBank/DDBJ databases">
        <title>Sequencing the genomes of 1000 actinobacteria strains.</title>
        <authorList>
            <person name="Klenk H.-P."/>
        </authorList>
    </citation>
    <scope>NUCLEOTIDE SEQUENCE [LARGE SCALE GENOMIC DNA]</scope>
    <source>
        <strain evidence="2 3">DSM 41656</strain>
    </source>
</reference>
<evidence type="ECO:0000313" key="3">
    <source>
        <dbReference type="Proteomes" id="UP001206483"/>
    </source>
</evidence>
<dbReference type="Pfam" id="PF01370">
    <property type="entry name" value="Epimerase"/>
    <property type="match status" value="1"/>
</dbReference>
<evidence type="ECO:0000313" key="2">
    <source>
        <dbReference type="EMBL" id="MCP2308282.1"/>
    </source>
</evidence>
<dbReference type="InterPro" id="IPR036291">
    <property type="entry name" value="NAD(P)-bd_dom_sf"/>
</dbReference>
<accession>A0ABT1IT24</accession>
<name>A0ABT1IT24_9ACTN</name>
<dbReference type="Proteomes" id="UP001206483">
    <property type="component" value="Unassembled WGS sequence"/>
</dbReference>
<dbReference type="RefSeq" id="WP_253794868.1">
    <property type="nucleotide sequence ID" value="NZ_BAAAUB010000136.1"/>
</dbReference>
<keyword evidence="3" id="KW-1185">Reference proteome</keyword>
<dbReference type="PANTHER" id="PTHR48079:SF6">
    <property type="entry name" value="NAD(P)-BINDING DOMAIN-CONTAINING PROTEIN-RELATED"/>
    <property type="match status" value="1"/>
</dbReference>